<dbReference type="AlphaFoldDB" id="A0A834P505"/>
<keyword evidence="2" id="KW-1185">Reference proteome</keyword>
<sequence length="341" mass="38455">MYLGEFKWLASSGFDLFLKYECKSLVSLVAWETSCLNMTCISIAGASAESTQERKDSSFYINERSRSASRSSRSILPSSSSMSSSSMSILSSSERTLQRIFKTTPWSNVDSTQTFGLAHGSSRMMSEENSEKTQTTIRNYLSNESNSFSSLRNRLEYPVIEPSENFDVSRISTKGTSKISRNIPISSTITEIIPTTETRGISTEIFSKTTSTSMLLSSSRDDIFRRRQMRHAADKCEKFLLGDEAKREFYSPNYPNPYPNHTECVRVLEDYGPYVRYRDKFFESSCSRRKKEKFCSRLGENSTMAAIANARGDYGVLRTACKLRQVIIAVAEAKAEAETEA</sequence>
<accession>A0A834P505</accession>
<dbReference type="Proteomes" id="UP000600918">
    <property type="component" value="Unassembled WGS sequence"/>
</dbReference>
<protein>
    <submittedName>
        <fullName evidence="1">Uncharacterized protein</fullName>
    </submittedName>
</protein>
<evidence type="ECO:0000313" key="2">
    <source>
        <dbReference type="Proteomes" id="UP000600918"/>
    </source>
</evidence>
<comment type="caution">
    <text evidence="1">The sequence shown here is derived from an EMBL/GenBank/DDBJ whole genome shotgun (WGS) entry which is preliminary data.</text>
</comment>
<organism evidence="1 2">
    <name type="scientific">Vespula pensylvanica</name>
    <name type="common">Western yellow jacket</name>
    <name type="synonym">Wasp</name>
    <dbReference type="NCBI Taxonomy" id="30213"/>
    <lineage>
        <taxon>Eukaryota</taxon>
        <taxon>Metazoa</taxon>
        <taxon>Ecdysozoa</taxon>
        <taxon>Arthropoda</taxon>
        <taxon>Hexapoda</taxon>
        <taxon>Insecta</taxon>
        <taxon>Pterygota</taxon>
        <taxon>Neoptera</taxon>
        <taxon>Endopterygota</taxon>
        <taxon>Hymenoptera</taxon>
        <taxon>Apocrita</taxon>
        <taxon>Aculeata</taxon>
        <taxon>Vespoidea</taxon>
        <taxon>Vespidae</taxon>
        <taxon>Vespinae</taxon>
        <taxon>Vespula</taxon>
    </lineage>
</organism>
<proteinExistence type="predicted"/>
<dbReference type="EMBL" id="JACSDY010000004">
    <property type="protein sequence ID" value="KAF7429169.1"/>
    <property type="molecule type" value="Genomic_DNA"/>
</dbReference>
<name>A0A834P505_VESPE</name>
<gene>
    <name evidence="1" type="ORF">H0235_005567</name>
</gene>
<reference evidence="1" key="1">
    <citation type="journal article" date="2020" name="G3 (Bethesda)">
        <title>High-Quality Assemblies for Three Invasive Social Wasps from the &lt;i&gt;Vespula&lt;/i&gt; Genus.</title>
        <authorList>
            <person name="Harrop T.W.R."/>
            <person name="Guhlin J."/>
            <person name="McLaughlin G.M."/>
            <person name="Permina E."/>
            <person name="Stockwell P."/>
            <person name="Gilligan J."/>
            <person name="Le Lec M.F."/>
            <person name="Gruber M.A.M."/>
            <person name="Quinn O."/>
            <person name="Lovegrove M."/>
            <person name="Duncan E.J."/>
            <person name="Remnant E.J."/>
            <person name="Van Eeckhoven J."/>
            <person name="Graham B."/>
            <person name="Knapp R.A."/>
            <person name="Langford K.W."/>
            <person name="Kronenberg Z."/>
            <person name="Press M.O."/>
            <person name="Eacker S.M."/>
            <person name="Wilson-Rankin E.E."/>
            <person name="Purcell J."/>
            <person name="Lester P.J."/>
            <person name="Dearden P.K."/>
        </authorList>
    </citation>
    <scope>NUCLEOTIDE SEQUENCE</scope>
    <source>
        <strain evidence="1">Volc-1</strain>
    </source>
</reference>
<evidence type="ECO:0000313" key="1">
    <source>
        <dbReference type="EMBL" id="KAF7429169.1"/>
    </source>
</evidence>